<gene>
    <name evidence="2" type="ORF">SAMN05216201_110140</name>
</gene>
<dbReference type="Gene3D" id="3.10.450.50">
    <property type="match status" value="1"/>
</dbReference>
<dbReference type="Pfam" id="PF13577">
    <property type="entry name" value="SnoaL_4"/>
    <property type="match status" value="1"/>
</dbReference>
<dbReference type="Proteomes" id="UP000242930">
    <property type="component" value="Unassembled WGS sequence"/>
</dbReference>
<dbReference type="OrthoDB" id="2860904at2"/>
<proteinExistence type="predicted"/>
<dbReference type="RefSeq" id="WP_090311805.1">
    <property type="nucleotide sequence ID" value="NZ_FNZE01000010.1"/>
</dbReference>
<dbReference type="STRING" id="915471.SAMN05216201_110140"/>
<protein>
    <submittedName>
        <fullName evidence="2">SnoaL-like domain-containing protein</fullName>
    </submittedName>
</protein>
<dbReference type="InterPro" id="IPR037401">
    <property type="entry name" value="SnoaL-like"/>
</dbReference>
<reference evidence="3" key="1">
    <citation type="submission" date="2016-10" db="EMBL/GenBank/DDBJ databases">
        <authorList>
            <person name="Varghese N."/>
            <person name="Submissions S."/>
        </authorList>
    </citation>
    <scope>NUCLEOTIDE SEQUENCE [LARGE SCALE GENOMIC DNA]</scope>
    <source>
        <strain evidence="3">LMG 25967</strain>
    </source>
</reference>
<name>A0A1H6ZKH6_9PSED</name>
<evidence type="ECO:0000259" key="1">
    <source>
        <dbReference type="Pfam" id="PF13577"/>
    </source>
</evidence>
<dbReference type="SUPFAM" id="SSF54427">
    <property type="entry name" value="NTF2-like"/>
    <property type="match status" value="1"/>
</dbReference>
<evidence type="ECO:0000313" key="3">
    <source>
        <dbReference type="Proteomes" id="UP000242930"/>
    </source>
</evidence>
<evidence type="ECO:0000313" key="2">
    <source>
        <dbReference type="EMBL" id="SEJ54023.1"/>
    </source>
</evidence>
<accession>A0A1H6ZKH6</accession>
<organism evidence="2 3">
    <name type="scientific">Pseudomonas linyingensis</name>
    <dbReference type="NCBI Taxonomy" id="915471"/>
    <lineage>
        <taxon>Bacteria</taxon>
        <taxon>Pseudomonadati</taxon>
        <taxon>Pseudomonadota</taxon>
        <taxon>Gammaproteobacteria</taxon>
        <taxon>Pseudomonadales</taxon>
        <taxon>Pseudomonadaceae</taxon>
        <taxon>Pseudomonas</taxon>
    </lineage>
</organism>
<sequence>MMSTGERAEMELHYILSRKLFQFGLAIDTLNLKELENVFDTHIVGEYNGVVGHTSRDQFISSVELNLGDGSNCGEKQHNIMNVQLLAYNEESATTRSNFYAIHQGKNDYTGKLWRTWGEYLDTWTLKDGEWRISFRKYTTYFNDGPDEINTPAA</sequence>
<keyword evidence="3" id="KW-1185">Reference proteome</keyword>
<dbReference type="AlphaFoldDB" id="A0A1H6ZKH6"/>
<feature type="domain" description="SnoaL-like" evidence="1">
    <location>
        <begin position="20"/>
        <end position="137"/>
    </location>
</feature>
<dbReference type="EMBL" id="FNZE01000010">
    <property type="protein sequence ID" value="SEJ54023.1"/>
    <property type="molecule type" value="Genomic_DNA"/>
</dbReference>
<dbReference type="InterPro" id="IPR032710">
    <property type="entry name" value="NTF2-like_dom_sf"/>
</dbReference>